<dbReference type="Proteomes" id="UP000195607">
    <property type="component" value="Chromosome I"/>
</dbReference>
<dbReference type="SUPFAM" id="SSF46579">
    <property type="entry name" value="Prefoldin"/>
    <property type="match status" value="1"/>
</dbReference>
<feature type="coiled-coil region" evidence="7">
    <location>
        <begin position="94"/>
        <end position="128"/>
    </location>
</feature>
<name>A0A1N5T4A8_9ARCH</name>
<evidence type="ECO:0000256" key="7">
    <source>
        <dbReference type="SAM" id="Coils"/>
    </source>
</evidence>
<protein>
    <recommendedName>
        <fullName evidence="5 6">Prefoldin subunit alpha</fullName>
    </recommendedName>
    <alternativeName>
        <fullName evidence="5">GimC subunit alpha</fullName>
    </alternativeName>
</protein>
<comment type="subunit">
    <text evidence="2 5">Heterohexamer of two alpha and four beta subunits.</text>
</comment>
<evidence type="ECO:0000256" key="5">
    <source>
        <dbReference type="HAMAP-Rule" id="MF_00308"/>
    </source>
</evidence>
<dbReference type="KEGG" id="cdiv:CPM_0429"/>
<evidence type="ECO:0000313" key="11">
    <source>
        <dbReference type="Proteomes" id="UP000195607"/>
    </source>
</evidence>
<dbReference type="RefSeq" id="WP_077075925.1">
    <property type="nucleotide sequence ID" value="NZ_LT671858.1"/>
</dbReference>
<evidence type="ECO:0000256" key="6">
    <source>
        <dbReference type="NCBIfam" id="TIGR00293"/>
    </source>
</evidence>
<keyword evidence="10" id="KW-1185">Reference proteome</keyword>
<gene>
    <name evidence="5" type="primary">pfdA</name>
    <name evidence="9" type="ORF">CPM_0429</name>
    <name evidence="8" type="ORF">CSP5_0457</name>
</gene>
<evidence type="ECO:0000256" key="1">
    <source>
        <dbReference type="ARBA" id="ARBA00010048"/>
    </source>
</evidence>
<dbReference type="GO" id="GO:0005737">
    <property type="term" value="C:cytoplasm"/>
    <property type="evidence" value="ECO:0007669"/>
    <property type="project" value="UniProtKB-SubCell"/>
</dbReference>
<dbReference type="GO" id="GO:0006457">
    <property type="term" value="P:protein folding"/>
    <property type="evidence" value="ECO:0007669"/>
    <property type="project" value="UniProtKB-UniRule"/>
</dbReference>
<organism evidence="8 11">
    <name type="scientific">Cuniculiplasma divulgatum</name>
    <dbReference type="NCBI Taxonomy" id="1673428"/>
    <lineage>
        <taxon>Archaea</taxon>
        <taxon>Methanobacteriati</taxon>
        <taxon>Thermoplasmatota</taxon>
        <taxon>Thermoplasmata</taxon>
        <taxon>Thermoplasmatales</taxon>
        <taxon>Cuniculiplasmataceae</taxon>
        <taxon>Cuniculiplasma</taxon>
    </lineage>
</organism>
<comment type="function">
    <text evidence="4 5">Molecular chaperone capable of stabilizing a range of proteins. Seems to fulfill an ATP-independent, HSP70-like function in archaeal de novo protein folding.</text>
</comment>
<dbReference type="GeneID" id="41587759"/>
<dbReference type="AlphaFoldDB" id="A0A1N5T4A8"/>
<proteinExistence type="inferred from homology"/>
<evidence type="ECO:0000256" key="4">
    <source>
        <dbReference type="ARBA" id="ARBA00025077"/>
    </source>
</evidence>
<reference evidence="9" key="3">
    <citation type="submission" date="2016-06" db="EMBL/GenBank/DDBJ databases">
        <authorList>
            <person name="Olsen C.W."/>
            <person name="Carey S."/>
            <person name="Hinshaw L."/>
            <person name="Karasin A.I."/>
        </authorList>
    </citation>
    <scope>NUCLEOTIDE SEQUENCE [LARGE SCALE GENOMIC DNA]</scope>
    <source>
        <strain evidence="9">PM4</strain>
    </source>
</reference>
<evidence type="ECO:0000313" key="8">
    <source>
        <dbReference type="EMBL" id="SIM43186.1"/>
    </source>
</evidence>
<dbReference type="InterPro" id="IPR009053">
    <property type="entry name" value="Prefoldin"/>
</dbReference>
<comment type="similarity">
    <text evidence="5">Belongs to the prefoldin alpha subunit family.</text>
</comment>
<keyword evidence="7" id="KW-0175">Coiled coil</keyword>
<evidence type="ECO:0000256" key="3">
    <source>
        <dbReference type="ARBA" id="ARBA00023186"/>
    </source>
</evidence>
<reference evidence="10" key="2">
    <citation type="submission" date="2016-06" db="EMBL/GenBank/DDBJ databases">
        <authorList>
            <person name="Toshchakov V.S."/>
        </authorList>
    </citation>
    <scope>NUCLEOTIDE SEQUENCE [LARGE SCALE GENOMIC DNA]</scope>
    <source>
        <strain>PM4 (JCM 30641</strain>
        <strain evidence="10">\VKM B-2940)</strain>
    </source>
</reference>
<reference evidence="8 11" key="1">
    <citation type="submission" date="2016-04" db="EMBL/GenBank/DDBJ databases">
        <authorList>
            <person name="Evans L.H."/>
            <person name="Alamgir A."/>
            <person name="Owens N."/>
            <person name="Weber N.D."/>
            <person name="Virtaneva K."/>
            <person name="Barbian K."/>
            <person name="Babar A."/>
            <person name="Rosenke K."/>
        </authorList>
    </citation>
    <scope>NUCLEOTIDE SEQUENCE [LARGE SCALE GENOMIC DNA]</scope>
    <source>
        <strain evidence="8">S5</strain>
        <strain evidence="11">S5(T) (JCM 30642 \VKM B-2941)</strain>
    </source>
</reference>
<dbReference type="NCBIfam" id="TIGR00293">
    <property type="entry name" value="prefoldin subunit alpha"/>
    <property type="match status" value="1"/>
</dbReference>
<dbReference type="Proteomes" id="UP000187822">
    <property type="component" value="Chromosome I"/>
</dbReference>
<keyword evidence="3 5" id="KW-0143">Chaperone</keyword>
<accession>A0A1N5T4A8</accession>
<dbReference type="EMBL" id="LT671858">
    <property type="protein sequence ID" value="SIM43186.1"/>
    <property type="molecule type" value="Genomic_DNA"/>
</dbReference>
<evidence type="ECO:0000256" key="2">
    <source>
        <dbReference type="ARBA" id="ARBA00011716"/>
    </source>
</evidence>
<dbReference type="GO" id="GO:0051082">
    <property type="term" value="F:unfolded protein binding"/>
    <property type="evidence" value="ECO:0007669"/>
    <property type="project" value="UniProtKB-UniRule"/>
</dbReference>
<dbReference type="Gene3D" id="1.10.287.370">
    <property type="match status" value="1"/>
</dbReference>
<dbReference type="HAMAP" id="MF_00308">
    <property type="entry name" value="PfdA"/>
    <property type="match status" value="1"/>
</dbReference>
<sequence length="138" mass="15689">MENNEDRIDVREELEFLESFINSSEKQINLLTQGIEDYGKALSVLQSKEVSESSENLISLGGGVFARGRIEREKEVMVAVGSDIFIEEKPERTIERLKGQIEEVRKSLQSLNDQRAEALRRYQAIVQSVNSSQKQDVS</sequence>
<comment type="subcellular location">
    <subcellularLocation>
        <location evidence="5">Cytoplasm</location>
    </subcellularLocation>
</comment>
<evidence type="ECO:0000313" key="9">
    <source>
        <dbReference type="EMBL" id="SJK84313.1"/>
    </source>
</evidence>
<comment type="similarity">
    <text evidence="1">Belongs to the prefoldin subunit alpha family.</text>
</comment>
<dbReference type="Pfam" id="PF02996">
    <property type="entry name" value="Prefoldin"/>
    <property type="match status" value="1"/>
</dbReference>
<dbReference type="OrthoDB" id="10045at2157"/>
<dbReference type="InterPro" id="IPR011599">
    <property type="entry name" value="PFD_alpha_archaea"/>
</dbReference>
<dbReference type="InterPro" id="IPR004127">
    <property type="entry name" value="Prefoldin_subunit_alpha"/>
</dbReference>
<dbReference type="CDD" id="cd23160">
    <property type="entry name" value="Prefoldin_alpha_GimC"/>
    <property type="match status" value="1"/>
</dbReference>
<keyword evidence="5" id="KW-0963">Cytoplasm</keyword>
<dbReference type="EMBL" id="LT719092">
    <property type="protein sequence ID" value="SJK84313.1"/>
    <property type="molecule type" value="Genomic_DNA"/>
</dbReference>
<evidence type="ECO:0000313" key="10">
    <source>
        <dbReference type="Proteomes" id="UP000187822"/>
    </source>
</evidence>
<dbReference type="GO" id="GO:0016272">
    <property type="term" value="C:prefoldin complex"/>
    <property type="evidence" value="ECO:0007669"/>
    <property type="project" value="UniProtKB-UniRule"/>
</dbReference>
<dbReference type="STRING" id="1673428.CPM_0429"/>